<evidence type="ECO:0000313" key="3">
    <source>
        <dbReference type="EMBL" id="PXX55434.1"/>
    </source>
</evidence>
<gene>
    <name evidence="3" type="ORF">DFR60_103492</name>
</gene>
<feature type="domain" description="Glycosyl hydrolase family 13 catalytic" evidence="2">
    <location>
        <begin position="149"/>
        <end position="568"/>
    </location>
</feature>
<dbReference type="Gene3D" id="2.60.40.1180">
    <property type="entry name" value="Golgi alpha-mannosidase II"/>
    <property type="match status" value="1"/>
</dbReference>
<dbReference type="InterPro" id="IPR006047">
    <property type="entry name" value="GH13_cat_dom"/>
</dbReference>
<dbReference type="CDD" id="cd02860">
    <property type="entry name" value="E_set_Pullulanase"/>
    <property type="match status" value="1"/>
</dbReference>
<dbReference type="Pfam" id="PF00128">
    <property type="entry name" value="Alpha-amylase"/>
    <property type="match status" value="1"/>
</dbReference>
<organism evidence="3 4">
    <name type="scientific">Hungatella effluvii</name>
    <dbReference type="NCBI Taxonomy" id="1096246"/>
    <lineage>
        <taxon>Bacteria</taxon>
        <taxon>Bacillati</taxon>
        <taxon>Bacillota</taxon>
        <taxon>Clostridia</taxon>
        <taxon>Lachnospirales</taxon>
        <taxon>Lachnospiraceae</taxon>
        <taxon>Hungatella</taxon>
    </lineage>
</organism>
<comment type="caution">
    <text evidence="3">The sequence shown here is derived from an EMBL/GenBank/DDBJ whole genome shotgun (WGS) entry which is preliminary data.</text>
</comment>
<dbReference type="EMBL" id="QJKD01000003">
    <property type="protein sequence ID" value="PXX55434.1"/>
    <property type="molecule type" value="Genomic_DNA"/>
</dbReference>
<dbReference type="AlphaFoldDB" id="A0A2V3Y912"/>
<dbReference type="Gene3D" id="3.20.20.80">
    <property type="entry name" value="Glycosidases"/>
    <property type="match status" value="1"/>
</dbReference>
<dbReference type="GO" id="GO:0005975">
    <property type="term" value="P:carbohydrate metabolic process"/>
    <property type="evidence" value="ECO:0007669"/>
    <property type="project" value="InterPro"/>
</dbReference>
<comment type="similarity">
    <text evidence="1">Belongs to the glycosyl hydrolase 13 family.</text>
</comment>
<dbReference type="InterPro" id="IPR017853">
    <property type="entry name" value="GH"/>
</dbReference>
<dbReference type="Proteomes" id="UP000248057">
    <property type="component" value="Unassembled WGS sequence"/>
</dbReference>
<dbReference type="CDD" id="cd11341">
    <property type="entry name" value="AmyAc_Pullulanase_LD-like"/>
    <property type="match status" value="1"/>
</dbReference>
<evidence type="ECO:0000313" key="4">
    <source>
        <dbReference type="Proteomes" id="UP000248057"/>
    </source>
</evidence>
<evidence type="ECO:0000256" key="1">
    <source>
        <dbReference type="ARBA" id="ARBA00008061"/>
    </source>
</evidence>
<dbReference type="SMART" id="SM00642">
    <property type="entry name" value="Aamy"/>
    <property type="match status" value="1"/>
</dbReference>
<name>A0A2V3Y912_9FIRM</name>
<proteinExistence type="inferred from homology"/>
<evidence type="ECO:0000259" key="2">
    <source>
        <dbReference type="SMART" id="SM00642"/>
    </source>
</evidence>
<keyword evidence="4" id="KW-1185">Reference proteome</keyword>
<dbReference type="InterPro" id="IPR013780">
    <property type="entry name" value="Glyco_hydro_b"/>
</dbReference>
<dbReference type="SUPFAM" id="SSF81296">
    <property type="entry name" value="E set domains"/>
    <property type="match status" value="1"/>
</dbReference>
<dbReference type="InterPro" id="IPR004193">
    <property type="entry name" value="Glyco_hydro_13_N"/>
</dbReference>
<dbReference type="NCBIfam" id="TIGR02104">
    <property type="entry name" value="pulA_typeI"/>
    <property type="match status" value="1"/>
</dbReference>
<sequence>MTTKKMTARELKRFYADSTFKKNYIYDGHDLGAACGSDGTVFKLWSPVADRVELHLYPDGEESGCIRSVSMEQGEKGVWMYRTEERLHGTYYDYDVSIGHETRRTADPYAKACGINSRRSMAVELGKTDPEGWESDQAPKKQREDIIYELHVKEFSWDGSAGFPEELRGTYRAFTVEDTTLFGDGIHPTGIRYLKELGVTHIQLMPVYDFGSVDEAGDRDQFNWGYDPVCYNVPEGSYSTDPAHGEVRIKELKELVQTLHRNGFRVIMDVVYNHTYSADSSFQRVVPWYYYRQEEDGTLSDGSGCGNDFAAEREMAASFILDSVLYWTEEYHMDGFRFDLMGLLPTELMNRIQEELDKRYGMGEKLIYGEPWAASETPMEPGFHQALKENEKRLNPRVAMFCDNTRDAVKGHVFEAMEPGFVNGGEGLEREIMHAASAWCDRGGAFHAGSPERVLSYVSAHDNLTLWDKLILSMTRNDHSLALHMSRCDRKGFYERPEEVMRAYKLAVSVYFTCQGRLFFLSGEEFARTKEGDDNSFEAPISLNRLDYKRAYEFEELVQFYKDLIALRKCLPGLCDKSEEAGKRIFRKNANRKGIVSFQVDNRCRGEGLCDTLFIAYNSRRRPVKVTLPEGEWEAFLKDGDSGMWRRTQRETYSGLLILPPVSAVIMGQKTEVKRRQRDEVCIRETGF</sequence>
<dbReference type="GO" id="GO:0004553">
    <property type="term" value="F:hydrolase activity, hydrolyzing O-glycosyl compounds"/>
    <property type="evidence" value="ECO:0007669"/>
    <property type="project" value="InterPro"/>
</dbReference>
<dbReference type="InterPro" id="IPR011840">
    <property type="entry name" value="PulA_typeI"/>
</dbReference>
<accession>A0A2V3Y912</accession>
<dbReference type="SUPFAM" id="SSF51445">
    <property type="entry name" value="(Trans)glycosidases"/>
    <property type="match status" value="1"/>
</dbReference>
<dbReference type="Pfam" id="PF02922">
    <property type="entry name" value="CBM_48"/>
    <property type="match status" value="1"/>
</dbReference>
<reference evidence="3 4" key="1">
    <citation type="submission" date="2018-05" db="EMBL/GenBank/DDBJ databases">
        <title>Genomic Encyclopedia of Type Strains, Phase IV (KMG-IV): sequencing the most valuable type-strain genomes for metagenomic binning, comparative biology and taxonomic classification.</title>
        <authorList>
            <person name="Goeker M."/>
        </authorList>
    </citation>
    <scope>NUCLEOTIDE SEQUENCE [LARGE SCALE GENOMIC DNA]</scope>
    <source>
        <strain evidence="3 4">DSM 24995</strain>
    </source>
</reference>
<dbReference type="Gene3D" id="2.60.40.10">
    <property type="entry name" value="Immunoglobulins"/>
    <property type="match status" value="1"/>
</dbReference>
<dbReference type="PANTHER" id="PTHR43002">
    <property type="entry name" value="GLYCOGEN DEBRANCHING ENZYME"/>
    <property type="match status" value="1"/>
</dbReference>
<protein>
    <submittedName>
        <fullName evidence="3">Type I pullulanase</fullName>
    </submittedName>
</protein>
<dbReference type="InterPro" id="IPR014756">
    <property type="entry name" value="Ig_E-set"/>
</dbReference>
<dbReference type="InterPro" id="IPR013783">
    <property type="entry name" value="Ig-like_fold"/>
</dbReference>